<dbReference type="GO" id="GO:0005524">
    <property type="term" value="F:ATP binding"/>
    <property type="evidence" value="ECO:0007669"/>
    <property type="project" value="InterPro"/>
</dbReference>
<dbReference type="Pfam" id="PF22942">
    <property type="entry name" value="DUF7025"/>
    <property type="match status" value="1"/>
</dbReference>
<dbReference type="Pfam" id="PF23232">
    <property type="entry name" value="AAA_lid_13"/>
    <property type="match status" value="1"/>
</dbReference>
<dbReference type="SMART" id="SM00382">
    <property type="entry name" value="AAA"/>
    <property type="match status" value="1"/>
</dbReference>
<dbReference type="Proteomes" id="UP000813461">
    <property type="component" value="Unassembled WGS sequence"/>
</dbReference>
<organism evidence="3 4">
    <name type="scientific">Paraphoma chrysanthemicola</name>
    <dbReference type="NCBI Taxonomy" id="798071"/>
    <lineage>
        <taxon>Eukaryota</taxon>
        <taxon>Fungi</taxon>
        <taxon>Dikarya</taxon>
        <taxon>Ascomycota</taxon>
        <taxon>Pezizomycotina</taxon>
        <taxon>Dothideomycetes</taxon>
        <taxon>Pleosporomycetidae</taxon>
        <taxon>Pleosporales</taxon>
        <taxon>Pleosporineae</taxon>
        <taxon>Phaeosphaeriaceae</taxon>
        <taxon>Paraphoma</taxon>
    </lineage>
</organism>
<dbReference type="InterPro" id="IPR056599">
    <property type="entry name" value="AAA_lid_fung"/>
</dbReference>
<evidence type="ECO:0000313" key="3">
    <source>
        <dbReference type="EMBL" id="KAH7094543.1"/>
    </source>
</evidence>
<evidence type="ECO:0000256" key="1">
    <source>
        <dbReference type="SAM" id="MobiDB-lite"/>
    </source>
</evidence>
<dbReference type="CDD" id="cd19481">
    <property type="entry name" value="RecA-like_protease"/>
    <property type="match status" value="1"/>
</dbReference>
<dbReference type="GO" id="GO:0016887">
    <property type="term" value="F:ATP hydrolysis activity"/>
    <property type="evidence" value="ECO:0007669"/>
    <property type="project" value="InterPro"/>
</dbReference>
<dbReference type="AlphaFoldDB" id="A0A8K0RFU4"/>
<proteinExistence type="predicted"/>
<dbReference type="InterPro" id="IPR003593">
    <property type="entry name" value="AAA+_ATPase"/>
</dbReference>
<reference evidence="3" key="1">
    <citation type="journal article" date="2021" name="Nat. Commun.">
        <title>Genetic determinants of endophytism in the Arabidopsis root mycobiome.</title>
        <authorList>
            <person name="Mesny F."/>
            <person name="Miyauchi S."/>
            <person name="Thiergart T."/>
            <person name="Pickel B."/>
            <person name="Atanasova L."/>
            <person name="Karlsson M."/>
            <person name="Huettel B."/>
            <person name="Barry K.W."/>
            <person name="Haridas S."/>
            <person name="Chen C."/>
            <person name="Bauer D."/>
            <person name="Andreopoulos W."/>
            <person name="Pangilinan J."/>
            <person name="LaButti K."/>
            <person name="Riley R."/>
            <person name="Lipzen A."/>
            <person name="Clum A."/>
            <person name="Drula E."/>
            <person name="Henrissat B."/>
            <person name="Kohler A."/>
            <person name="Grigoriev I.V."/>
            <person name="Martin F.M."/>
            <person name="Hacquard S."/>
        </authorList>
    </citation>
    <scope>NUCLEOTIDE SEQUENCE</scope>
    <source>
        <strain evidence="3">MPI-SDFR-AT-0120</strain>
    </source>
</reference>
<dbReference type="InterPro" id="IPR054289">
    <property type="entry name" value="DUF7025"/>
</dbReference>
<dbReference type="InterPro" id="IPR003959">
    <property type="entry name" value="ATPase_AAA_core"/>
</dbReference>
<dbReference type="OrthoDB" id="10042665at2759"/>
<dbReference type="InterPro" id="IPR027417">
    <property type="entry name" value="P-loop_NTPase"/>
</dbReference>
<protein>
    <submittedName>
        <fullName evidence="3">AAA family ATPase</fullName>
    </submittedName>
</protein>
<keyword evidence="4" id="KW-1185">Reference proteome</keyword>
<evidence type="ECO:0000259" key="2">
    <source>
        <dbReference type="SMART" id="SM00382"/>
    </source>
</evidence>
<sequence>MFTGEKRARDTSNGDDHGYSDYGLRPEEQGPTKRVHLSGTISPSTPSYVIIHRVVCDRNKKYHQQHESTADFVDIPRLPTGANRMTALHGQQRILDLEDHLEDHGGLHFAVFMTYSCIEYHNVIKHDFKRLPIPEMDENIASQARPFFYVLQQIGKEAKEEKEIIMLFEDLRKALRLLQTGDADSLTELIEAENLEYPYLQLYHQKSLLTDIESQAVTSVHREHINGLYEYLDYRVGPEYAEAEMLFKMGLVNKKHWTKLYRPGAVVATVESGQPVAYICEACPVQLDDALQVRCWTWEFDGKFVRKTTDLYIPWPSDNDNIAIHELQVYPLEYADHGLEDELRARGRIFWQCRSRKFISYHVPRTGIEIQAANLRYMVDAETYKLMHSEEEPPSDRIELEDSIMNAEDPPPEPFSLLLPSRLRGYGFHNKKWNWLLVKHIQDIPWDKSTFDHRLVLPEEKKELIRALITVHIGKTEVKSDFMEGKGEGLIILLHGGPGTGKTLTAESVAELAGRPLYRVTCGDIGTDPESVEKYLESVLFIGSTWGCVVLLDEADVFLEERTKMDMQRNALVSVFLRVLEYYDGILILTTNRIGTFDEAFKSRVQLALHYPPLDEDSRYEIWLNLMQALSDSGENPNFDDIRKKLRKLAQYSLNGRQIRNTVNNARQLARFHNNEALRYAHIEKALHVTVDFEKYVSVVHGHEDEEYAREMGNR</sequence>
<comment type="caution">
    <text evidence="3">The sequence shown here is derived from an EMBL/GenBank/DDBJ whole genome shotgun (WGS) entry which is preliminary data.</text>
</comment>
<feature type="compositionally biased region" description="Basic and acidic residues" evidence="1">
    <location>
        <begin position="1"/>
        <end position="31"/>
    </location>
</feature>
<dbReference type="PANTHER" id="PTHR46411:SF2">
    <property type="entry name" value="AAA+ ATPASE DOMAIN-CONTAINING PROTEIN"/>
    <property type="match status" value="1"/>
</dbReference>
<gene>
    <name evidence="3" type="ORF">FB567DRAFT_565771</name>
</gene>
<dbReference type="EMBL" id="JAGMVJ010000001">
    <property type="protein sequence ID" value="KAH7094543.1"/>
    <property type="molecule type" value="Genomic_DNA"/>
</dbReference>
<evidence type="ECO:0000313" key="4">
    <source>
        <dbReference type="Proteomes" id="UP000813461"/>
    </source>
</evidence>
<dbReference type="Pfam" id="PF00004">
    <property type="entry name" value="AAA"/>
    <property type="match status" value="1"/>
</dbReference>
<feature type="domain" description="AAA+ ATPase" evidence="2">
    <location>
        <begin position="488"/>
        <end position="615"/>
    </location>
</feature>
<dbReference type="PANTHER" id="PTHR46411">
    <property type="entry name" value="FAMILY ATPASE, PUTATIVE-RELATED"/>
    <property type="match status" value="1"/>
</dbReference>
<dbReference type="Gene3D" id="3.40.50.300">
    <property type="entry name" value="P-loop containing nucleotide triphosphate hydrolases"/>
    <property type="match status" value="1"/>
</dbReference>
<feature type="region of interest" description="Disordered" evidence="1">
    <location>
        <begin position="1"/>
        <end position="40"/>
    </location>
</feature>
<accession>A0A8K0RFU4</accession>
<name>A0A8K0RFU4_9PLEO</name>
<dbReference type="SUPFAM" id="SSF52540">
    <property type="entry name" value="P-loop containing nucleoside triphosphate hydrolases"/>
    <property type="match status" value="1"/>
</dbReference>